<dbReference type="InterPro" id="IPR013103">
    <property type="entry name" value="RVT_2"/>
</dbReference>
<dbReference type="InterPro" id="IPR036397">
    <property type="entry name" value="RNaseH_sf"/>
</dbReference>
<keyword evidence="2" id="KW-0479">Metal-binding</keyword>
<dbReference type="PROSITE" id="PS50994">
    <property type="entry name" value="INTEGRASE"/>
    <property type="match status" value="1"/>
</dbReference>
<dbReference type="Gene3D" id="3.30.420.10">
    <property type="entry name" value="Ribonuclease H-like superfamily/Ribonuclease H"/>
    <property type="match status" value="1"/>
</dbReference>
<dbReference type="Pfam" id="PF22936">
    <property type="entry name" value="Pol_BBD"/>
    <property type="match status" value="1"/>
</dbReference>
<evidence type="ECO:0000256" key="2">
    <source>
        <dbReference type="ARBA" id="ARBA00022723"/>
    </source>
</evidence>
<dbReference type="InterPro" id="IPR012337">
    <property type="entry name" value="RNaseH-like_sf"/>
</dbReference>
<dbReference type="SUPFAM" id="SSF53098">
    <property type="entry name" value="Ribonuclease H-like"/>
    <property type="match status" value="1"/>
</dbReference>
<keyword evidence="1" id="KW-0645">Protease</keyword>
<dbReference type="GO" id="GO:0015074">
    <property type="term" value="P:DNA integration"/>
    <property type="evidence" value="ECO:0007669"/>
    <property type="project" value="InterPro"/>
</dbReference>
<comment type="caution">
    <text evidence="5">The sequence shown here is derived from an EMBL/GenBank/DDBJ whole genome shotgun (WGS) entry which is preliminary data.</text>
</comment>
<evidence type="ECO:0000313" key="5">
    <source>
        <dbReference type="EMBL" id="GEU48257.1"/>
    </source>
</evidence>
<evidence type="ECO:0000256" key="3">
    <source>
        <dbReference type="ARBA" id="ARBA00022801"/>
    </source>
</evidence>
<dbReference type="Pfam" id="PF07727">
    <property type="entry name" value="RVT_2"/>
    <property type="match status" value="1"/>
</dbReference>
<dbReference type="GO" id="GO:0008233">
    <property type="term" value="F:peptidase activity"/>
    <property type="evidence" value="ECO:0007669"/>
    <property type="project" value="UniProtKB-KW"/>
</dbReference>
<accession>A0A6L2KHQ6</accession>
<proteinExistence type="predicted"/>
<dbReference type="EMBL" id="BKCJ010002394">
    <property type="protein sequence ID" value="GEU48257.1"/>
    <property type="molecule type" value="Genomic_DNA"/>
</dbReference>
<dbReference type="PANTHER" id="PTHR42648">
    <property type="entry name" value="TRANSPOSASE, PUTATIVE-RELATED"/>
    <property type="match status" value="1"/>
</dbReference>
<dbReference type="InterPro" id="IPR054722">
    <property type="entry name" value="PolX-like_BBD"/>
</dbReference>
<keyword evidence="3" id="KW-0378">Hydrolase</keyword>
<dbReference type="GO" id="GO:0046872">
    <property type="term" value="F:metal ion binding"/>
    <property type="evidence" value="ECO:0007669"/>
    <property type="project" value="UniProtKB-KW"/>
</dbReference>
<evidence type="ECO:0000259" key="4">
    <source>
        <dbReference type="PROSITE" id="PS50994"/>
    </source>
</evidence>
<dbReference type="InterPro" id="IPR025724">
    <property type="entry name" value="GAG-pre-integrase_dom"/>
</dbReference>
<dbReference type="InterPro" id="IPR001584">
    <property type="entry name" value="Integrase_cat-core"/>
</dbReference>
<gene>
    <name evidence="5" type="ORF">Tci_020235</name>
</gene>
<dbReference type="GO" id="GO:0003676">
    <property type="term" value="F:nucleic acid binding"/>
    <property type="evidence" value="ECO:0007669"/>
    <property type="project" value="InterPro"/>
</dbReference>
<evidence type="ECO:0000256" key="1">
    <source>
        <dbReference type="ARBA" id="ARBA00022670"/>
    </source>
</evidence>
<dbReference type="InterPro" id="IPR039537">
    <property type="entry name" value="Retrotran_Ty1/copia-like"/>
</dbReference>
<sequence length="1315" mass="148861">MASPVRTNEDIVPCNRAFTASSTILSIYIQLHTANIQEASYYQEYQANVAKHRRWVFNSLVHSFRALSALRRSGLRKASTAAKLCQGDSSEFYLITGRIPTVAAAGQKDANSQLHAHSSNSLSMTAKRPTTRLPQLRSSELGSELTSLAGSELSIASYKLIEDYFPSTYEQELCPFNFLLASCQVFSSELILASYRTISDGTFRETLTEGTEGALHQGPERRRVYFDHASEEKDRYNADIWAINVLLQGLPKDIYSLINHYTDTKDIWDNVKMLLEGSELTKEDRESQLLITTAKLNKGLMDSNYDQLYAYLKQHKGRQNRGQGNNAQGAGAAGYGGAQYRVGYANPADDCDAFDFDIDEAPAAQTLFMANLSSTDPVYDEASPSYDLNVLSEVHDHDHYQDAVCEHHEVHEMHDNIQPNYIVDSHTDYTSDSNMIPYDQYVKENAVQVVQSNVSAVLNDVYLMILNDMHEPPAQHVFVTTQNKVVDKLLTAELATYKEQVKLIKEENLKNELHYVNMKLASTINHNKSMVEEVTSLKKDFKQKENKYLKEFLDMQALKEKVEDKLFKQDQSLQIVHMLYKLKPDYDEQRKETRSKADRTPDFRALDFQITQLAEKVSVLQEQNELFRVENVKVKQHYKEVYDSIKITHAKYIDQTTALLTENENLKVQINEKLQYVTIDSVTPKVLTPGMYAIDIELITPCLRNNREVHLDYLKHLKESVATLCEIAEEAKAVHIVLLYLDSSCSKHMTGDHSRLKNFVKKFTRIVKFGNDQFGAIMGYGDYVIGDSVISRVYYVEGLGHNLFSVGQFCDSDLEVAFRKHSCYVRYTNGVELIKGSRGSNLYTISVEDMMKSSPICLLSKASKTKSWLWHRCLNHLNFSTINDLKRKDLVRGLPRLKFEKDHLCSVCQLGKSKKHTHSPKTENINLEVLNTLHMDLYGPIRVQKINGKNSHLLRTPQQNDVVERRNRTLVEAARTMLIFSKALMFLWAEVVATACYTQNRSFIHTRHNKTPYELVHNKKPDLTFLRVFGALCYPTNNSKDLGKLQPMADIGPAPTFFTLGQISSGLVPNLVPTAPYVPPTNKELEILFQPMFDEYLEPPRVERPLSPTPAVLVPVNSAGTPSSTSIDQDAPSPIHLPSSSTLQYQCLHQGVTAESTLMEGNPFALVDNDPFINIFASKPTSKASSSGDASSAESTYVTQTLNHLGKLSKDYPIDNVIGNPSRPVSTRKQLATDALWFARIEAIRIFIANASSKNMTIYQIDVKTTFLNDELKEEVYVSQPEGFVDPDHPPHMYRLKKALYGLKQAPRAWYDTLS</sequence>
<dbReference type="GO" id="GO:0006508">
    <property type="term" value="P:proteolysis"/>
    <property type="evidence" value="ECO:0007669"/>
    <property type="project" value="UniProtKB-KW"/>
</dbReference>
<dbReference type="PANTHER" id="PTHR42648:SF32">
    <property type="entry name" value="RIBONUCLEASE H-LIKE DOMAIN, GAG-PRE-INTEGRASE DOMAIN PROTEIN-RELATED"/>
    <property type="match status" value="1"/>
</dbReference>
<reference evidence="5" key="1">
    <citation type="journal article" date="2019" name="Sci. Rep.">
        <title>Draft genome of Tanacetum cinerariifolium, the natural source of mosquito coil.</title>
        <authorList>
            <person name="Yamashiro T."/>
            <person name="Shiraishi A."/>
            <person name="Satake H."/>
            <person name="Nakayama K."/>
        </authorList>
    </citation>
    <scope>NUCLEOTIDE SEQUENCE</scope>
</reference>
<feature type="domain" description="Integrase catalytic" evidence="4">
    <location>
        <begin position="957"/>
        <end position="1020"/>
    </location>
</feature>
<protein>
    <submittedName>
        <fullName evidence="5">Integrase, catalytic region, zinc finger, CCHC-type, peptidase aspartic, catalytic</fullName>
    </submittedName>
</protein>
<name>A0A6L2KHQ6_TANCI</name>
<dbReference type="Pfam" id="PF13976">
    <property type="entry name" value="gag_pre-integrs"/>
    <property type="match status" value="1"/>
</dbReference>
<organism evidence="5">
    <name type="scientific">Tanacetum cinerariifolium</name>
    <name type="common">Dalmatian daisy</name>
    <name type="synonym">Chrysanthemum cinerariifolium</name>
    <dbReference type="NCBI Taxonomy" id="118510"/>
    <lineage>
        <taxon>Eukaryota</taxon>
        <taxon>Viridiplantae</taxon>
        <taxon>Streptophyta</taxon>
        <taxon>Embryophyta</taxon>
        <taxon>Tracheophyta</taxon>
        <taxon>Spermatophyta</taxon>
        <taxon>Magnoliopsida</taxon>
        <taxon>eudicotyledons</taxon>
        <taxon>Gunneridae</taxon>
        <taxon>Pentapetalae</taxon>
        <taxon>asterids</taxon>
        <taxon>campanulids</taxon>
        <taxon>Asterales</taxon>
        <taxon>Asteraceae</taxon>
        <taxon>Asteroideae</taxon>
        <taxon>Anthemideae</taxon>
        <taxon>Anthemidinae</taxon>
        <taxon>Tanacetum</taxon>
    </lineage>
</organism>